<dbReference type="Proteomes" id="UP001295444">
    <property type="component" value="Chromosome 10"/>
</dbReference>
<evidence type="ECO:0000256" key="7">
    <source>
        <dbReference type="ARBA" id="ARBA00023180"/>
    </source>
</evidence>
<evidence type="ECO:0000256" key="3">
    <source>
        <dbReference type="ARBA" id="ARBA00022475"/>
    </source>
</evidence>
<proteinExistence type="predicted"/>
<gene>
    <name evidence="11" type="ORF">PECUL_23A004442</name>
</gene>
<keyword evidence="3" id="KW-1003">Cell membrane</keyword>
<evidence type="ECO:0000256" key="9">
    <source>
        <dbReference type="SAM" id="Phobius"/>
    </source>
</evidence>
<comment type="subcellular location">
    <subcellularLocation>
        <location evidence="1">Apical cell membrane</location>
    </subcellularLocation>
</comment>
<evidence type="ECO:0000256" key="8">
    <source>
        <dbReference type="ARBA" id="ARBA00024756"/>
    </source>
</evidence>
<evidence type="ECO:0000313" key="12">
    <source>
        <dbReference type="Proteomes" id="UP001295444"/>
    </source>
</evidence>
<keyword evidence="9" id="KW-0812">Transmembrane</keyword>
<feature type="signal peptide" evidence="10">
    <location>
        <begin position="1"/>
        <end position="22"/>
    </location>
</feature>
<dbReference type="InterPro" id="IPR026184">
    <property type="entry name" value="PLET1"/>
</dbReference>
<keyword evidence="4 10" id="KW-0732">Signal</keyword>
<dbReference type="GO" id="GO:0030154">
    <property type="term" value="P:cell differentiation"/>
    <property type="evidence" value="ECO:0007669"/>
    <property type="project" value="UniProtKB-KW"/>
</dbReference>
<evidence type="ECO:0000256" key="1">
    <source>
        <dbReference type="ARBA" id="ARBA00004221"/>
    </source>
</evidence>
<keyword evidence="6 9" id="KW-0472">Membrane</keyword>
<protein>
    <recommendedName>
        <fullName evidence="2">Placenta-expressed transcript 1 protein</fullName>
    </recommendedName>
</protein>
<keyword evidence="12" id="KW-1185">Reference proteome</keyword>
<dbReference type="GO" id="GO:0001953">
    <property type="term" value="P:negative regulation of cell-matrix adhesion"/>
    <property type="evidence" value="ECO:0007669"/>
    <property type="project" value="TreeGrafter"/>
</dbReference>
<organism evidence="11 12">
    <name type="scientific">Pelobates cultripes</name>
    <name type="common">Western spadefoot toad</name>
    <dbReference type="NCBI Taxonomy" id="61616"/>
    <lineage>
        <taxon>Eukaryota</taxon>
        <taxon>Metazoa</taxon>
        <taxon>Chordata</taxon>
        <taxon>Craniata</taxon>
        <taxon>Vertebrata</taxon>
        <taxon>Euteleostomi</taxon>
        <taxon>Amphibia</taxon>
        <taxon>Batrachia</taxon>
        <taxon>Anura</taxon>
        <taxon>Pelobatoidea</taxon>
        <taxon>Pelobatidae</taxon>
        <taxon>Pelobates</taxon>
    </lineage>
</organism>
<accession>A0AAD1WMD8</accession>
<dbReference type="GO" id="GO:0009897">
    <property type="term" value="C:external side of plasma membrane"/>
    <property type="evidence" value="ECO:0007669"/>
    <property type="project" value="TreeGrafter"/>
</dbReference>
<dbReference type="PANTHER" id="PTHR22527:SF2">
    <property type="entry name" value="PLACENTA-EXPRESSED TRANSCRIPT 1 PROTEIN"/>
    <property type="match status" value="1"/>
</dbReference>
<dbReference type="GO" id="GO:0030335">
    <property type="term" value="P:positive regulation of cell migration"/>
    <property type="evidence" value="ECO:0007669"/>
    <property type="project" value="TreeGrafter"/>
</dbReference>
<evidence type="ECO:0000256" key="2">
    <source>
        <dbReference type="ARBA" id="ARBA00014036"/>
    </source>
</evidence>
<keyword evidence="7" id="KW-0325">Glycoprotein</keyword>
<dbReference type="EMBL" id="OW240921">
    <property type="protein sequence ID" value="CAH2320097.1"/>
    <property type="molecule type" value="Genomic_DNA"/>
</dbReference>
<evidence type="ECO:0000256" key="5">
    <source>
        <dbReference type="ARBA" id="ARBA00022782"/>
    </source>
</evidence>
<dbReference type="GO" id="GO:0016324">
    <property type="term" value="C:apical plasma membrane"/>
    <property type="evidence" value="ECO:0007669"/>
    <property type="project" value="UniProtKB-SubCell"/>
</dbReference>
<evidence type="ECO:0000256" key="4">
    <source>
        <dbReference type="ARBA" id="ARBA00022729"/>
    </source>
</evidence>
<keyword evidence="5" id="KW-0221">Differentiation</keyword>
<feature type="transmembrane region" description="Helical" evidence="9">
    <location>
        <begin position="297"/>
        <end position="314"/>
    </location>
</feature>
<dbReference type="AlphaFoldDB" id="A0AAD1WMD8"/>
<evidence type="ECO:0000256" key="6">
    <source>
        <dbReference type="ARBA" id="ARBA00023136"/>
    </source>
</evidence>
<keyword evidence="9" id="KW-1133">Transmembrane helix</keyword>
<name>A0AAD1WMD8_PELCU</name>
<reference evidence="11" key="1">
    <citation type="submission" date="2022-03" db="EMBL/GenBank/DDBJ databases">
        <authorList>
            <person name="Alioto T."/>
            <person name="Alioto T."/>
            <person name="Gomez Garrido J."/>
        </authorList>
    </citation>
    <scope>NUCLEOTIDE SEQUENCE</scope>
</reference>
<evidence type="ECO:0000313" key="11">
    <source>
        <dbReference type="EMBL" id="CAH2320097.1"/>
    </source>
</evidence>
<sequence length="319" mass="33181">MALIGTAALLFVLGLMISPVYTQDLSTQCGDNYTNVISSTNFGLTVSSQNLTANTNYTVTVNGLNDTKTVILRAQSNNSPVGTWQNATGVTNCSLGIAFNANSTTNTTNWTSPGSVNSSVTLSVYILNGTGTNTNVANVTINYVAPTPSSNTTENVTTLCNQNPINATTAGNFTVTVSPQNLVANTSYKVTVNGLNDTKTVILRAQLNNSSVGTWQNATGVTTCDLGIAFSANSTTNTTNWTSPGSVNSSVILSVYILNGTGTNTNVASVTIIYVAPTPSSNTTATTKSSSSLSTPPFSMCIALMQTFALLVIIKRLTT</sequence>
<feature type="chain" id="PRO_5042118915" description="Placenta-expressed transcript 1 protein" evidence="10">
    <location>
        <begin position="23"/>
        <end position="319"/>
    </location>
</feature>
<comment type="function">
    <text evidence="8">Modulates leading keratinocyte migration and cellular adhesion to matrix proteins during a wound-healing response and promotes wound repair. May play a role during trichilemmal differentiation of the hair follicle.</text>
</comment>
<dbReference type="PANTHER" id="PTHR22527">
    <property type="entry name" value="PLACENTA-EXPRESSED TRANSCRIPT 1 PROTEIN"/>
    <property type="match status" value="1"/>
</dbReference>
<evidence type="ECO:0000256" key="10">
    <source>
        <dbReference type="SAM" id="SignalP"/>
    </source>
</evidence>
<dbReference type="GO" id="GO:0035313">
    <property type="term" value="P:wound healing, spreading of epidermal cells"/>
    <property type="evidence" value="ECO:0007669"/>
    <property type="project" value="TreeGrafter"/>
</dbReference>